<evidence type="ECO:0000256" key="5">
    <source>
        <dbReference type="ARBA" id="ARBA00031529"/>
    </source>
</evidence>
<organism evidence="10 11">
    <name type="scientific">Chloroherpeton thalassium (strain ATCC 35110 / GB-78)</name>
    <dbReference type="NCBI Taxonomy" id="517418"/>
    <lineage>
        <taxon>Bacteria</taxon>
        <taxon>Pseudomonadati</taxon>
        <taxon>Chlorobiota</taxon>
        <taxon>Chlorobiia</taxon>
        <taxon>Chlorobiales</taxon>
        <taxon>Chloroherpetonaceae</taxon>
        <taxon>Chloroherpeton</taxon>
    </lineage>
</organism>
<comment type="catalytic activity">
    <reaction evidence="8">
        <text>2 cob(II)yrinate a,c diamide + reduced [electron-transfer flavoprotein] + 2 ATP = 2 adenosylcob(III)yrinate a,c-diamide + 2 triphosphate + oxidized [electron-transfer flavoprotein] + 3 H(+)</text>
        <dbReference type="Rhea" id="RHEA:11528"/>
        <dbReference type="Rhea" id="RHEA-COMP:10685"/>
        <dbReference type="Rhea" id="RHEA-COMP:10686"/>
        <dbReference type="ChEBI" id="CHEBI:15378"/>
        <dbReference type="ChEBI" id="CHEBI:18036"/>
        <dbReference type="ChEBI" id="CHEBI:30616"/>
        <dbReference type="ChEBI" id="CHEBI:57692"/>
        <dbReference type="ChEBI" id="CHEBI:58307"/>
        <dbReference type="ChEBI" id="CHEBI:58503"/>
        <dbReference type="ChEBI" id="CHEBI:58537"/>
        <dbReference type="EC" id="2.5.1.17"/>
    </reaction>
</comment>
<dbReference type="EMBL" id="CP001100">
    <property type="protein sequence ID" value="ACF14571.1"/>
    <property type="molecule type" value="Genomic_DNA"/>
</dbReference>
<dbReference type="KEGG" id="cts:Ctha_2119"/>
<dbReference type="PANTHER" id="PTHR46638:SF1">
    <property type="entry name" value="CORRINOID ADENOSYLTRANSFERASE"/>
    <property type="match status" value="1"/>
</dbReference>
<dbReference type="GO" id="GO:0008817">
    <property type="term" value="F:corrinoid adenosyltransferase activity"/>
    <property type="evidence" value="ECO:0007669"/>
    <property type="project" value="UniProtKB-EC"/>
</dbReference>
<dbReference type="GO" id="GO:0005524">
    <property type="term" value="F:ATP binding"/>
    <property type="evidence" value="ECO:0007669"/>
    <property type="project" value="InterPro"/>
</dbReference>
<comment type="similarity">
    <text evidence="2">Belongs to the Cob(I)alamin adenosyltransferase family.</text>
</comment>
<dbReference type="PIRSF" id="PIRSF015617">
    <property type="entry name" value="Adensltrnsf_CobA"/>
    <property type="match status" value="1"/>
</dbReference>
<evidence type="ECO:0000256" key="6">
    <source>
        <dbReference type="ARBA" id="ARBA00033334"/>
    </source>
</evidence>
<evidence type="ECO:0000313" key="11">
    <source>
        <dbReference type="Proteomes" id="UP000001208"/>
    </source>
</evidence>
<dbReference type="SUPFAM" id="SSF52540">
    <property type="entry name" value="P-loop containing nucleoside triphosphate hydrolases"/>
    <property type="match status" value="1"/>
</dbReference>
<dbReference type="EC" id="2.5.1.17" evidence="3"/>
<dbReference type="OrthoDB" id="9810309at2"/>
<comment type="function">
    <text evidence="4">Required for both de novo synthesis of the corrin ring for the assimilation of exogenous corrinoids. Participates in the adenosylation of a variety of incomplete and complete corrinoids.</text>
</comment>
<keyword evidence="11" id="KW-1185">Reference proteome</keyword>
<evidence type="ECO:0000256" key="8">
    <source>
        <dbReference type="ARBA" id="ARBA00048555"/>
    </source>
</evidence>
<dbReference type="InterPro" id="IPR003724">
    <property type="entry name" value="CblAdoTrfase_CobA"/>
</dbReference>
<accession>B3QVH1</accession>
<comment type="catalytic activity">
    <reaction evidence="9">
        <text>2 cob(II)alamin + reduced [electron-transfer flavoprotein] + 2 ATP = 2 adenosylcob(III)alamin + 2 triphosphate + oxidized [electron-transfer flavoprotein] + 3 H(+)</text>
        <dbReference type="Rhea" id="RHEA:28671"/>
        <dbReference type="Rhea" id="RHEA-COMP:10685"/>
        <dbReference type="Rhea" id="RHEA-COMP:10686"/>
        <dbReference type="ChEBI" id="CHEBI:15378"/>
        <dbReference type="ChEBI" id="CHEBI:16304"/>
        <dbReference type="ChEBI" id="CHEBI:18036"/>
        <dbReference type="ChEBI" id="CHEBI:18408"/>
        <dbReference type="ChEBI" id="CHEBI:30616"/>
        <dbReference type="ChEBI" id="CHEBI:57692"/>
        <dbReference type="ChEBI" id="CHEBI:58307"/>
        <dbReference type="EC" id="2.5.1.17"/>
    </reaction>
</comment>
<evidence type="ECO:0000256" key="2">
    <source>
        <dbReference type="ARBA" id="ARBA00007487"/>
    </source>
</evidence>
<dbReference type="InterPro" id="IPR027417">
    <property type="entry name" value="P-loop_NTPase"/>
</dbReference>
<keyword evidence="10" id="KW-0808">Transferase</keyword>
<dbReference type="Pfam" id="PF02572">
    <property type="entry name" value="CobA_CobO_BtuR"/>
    <property type="match status" value="1"/>
</dbReference>
<name>B3QVH1_CHLT3</name>
<evidence type="ECO:0000256" key="3">
    <source>
        <dbReference type="ARBA" id="ARBA00012454"/>
    </source>
</evidence>
<dbReference type="PANTHER" id="PTHR46638">
    <property type="entry name" value="CORRINOID ADENOSYLTRANSFERASE"/>
    <property type="match status" value="1"/>
</dbReference>
<dbReference type="AlphaFoldDB" id="B3QVH1"/>
<dbReference type="eggNOG" id="COG2109">
    <property type="taxonomic scope" value="Bacteria"/>
</dbReference>
<reference evidence="10 11" key="1">
    <citation type="submission" date="2008-06" db="EMBL/GenBank/DDBJ databases">
        <title>Complete sequence of Chloroherpeton thalassium ATCC 35110.</title>
        <authorList>
            <consortium name="US DOE Joint Genome Institute"/>
            <person name="Lucas S."/>
            <person name="Copeland A."/>
            <person name="Lapidus A."/>
            <person name="Glavina del Rio T."/>
            <person name="Dalin E."/>
            <person name="Tice H."/>
            <person name="Bruce D."/>
            <person name="Goodwin L."/>
            <person name="Pitluck S."/>
            <person name="Schmutz J."/>
            <person name="Larimer F."/>
            <person name="Land M."/>
            <person name="Hauser L."/>
            <person name="Kyrpides N."/>
            <person name="Mikhailova N."/>
            <person name="Liu Z."/>
            <person name="Li T."/>
            <person name="Zhao F."/>
            <person name="Overmann J."/>
            <person name="Bryant D.A."/>
            <person name="Richardson P."/>
        </authorList>
    </citation>
    <scope>NUCLEOTIDE SEQUENCE [LARGE SCALE GENOMIC DNA]</scope>
    <source>
        <strain evidence="11">ATCC 35110 / GB-78</strain>
    </source>
</reference>
<protein>
    <recommendedName>
        <fullName evidence="3">corrinoid adenosyltransferase</fullName>
        <ecNumber evidence="3">2.5.1.17</ecNumber>
    </recommendedName>
    <alternativeName>
        <fullName evidence="5">Cob(II)alamin adenosyltransferase</fullName>
    </alternativeName>
    <alternativeName>
        <fullName evidence="7">Cob(II)yrinic acid a,c-diamide adenosyltransferase</fullName>
    </alternativeName>
    <alternativeName>
        <fullName evidence="6">Cobinamide/cobalamin adenosyltransferase</fullName>
    </alternativeName>
</protein>
<proteinExistence type="inferred from homology"/>
<dbReference type="GO" id="GO:0009236">
    <property type="term" value="P:cobalamin biosynthetic process"/>
    <property type="evidence" value="ECO:0007669"/>
    <property type="project" value="InterPro"/>
</dbReference>
<gene>
    <name evidence="10" type="ordered locus">Ctha_2119</name>
</gene>
<dbReference type="HOGENOM" id="CLU_088595_2_0_10"/>
<evidence type="ECO:0000256" key="9">
    <source>
        <dbReference type="ARBA" id="ARBA00048692"/>
    </source>
</evidence>
<dbReference type="RefSeq" id="WP_012500654.1">
    <property type="nucleotide sequence ID" value="NC_011026.1"/>
</dbReference>
<sequence>MKNIHLYYGYGKGKTTAVIGLAIRALGAGQRVAMVQFDKGYDGQNEHYSERNILRKLASLGYPVKLFPTGCERMNADGTFRFGNQGQDLMEAKRALEKSKELIENGALDLLILDEGLAATAYHLIQKEDLMAVIELYEQQNRPCELVISGHKIWPEIEAKADLITEMRKVKHYFDEGVPARLGIEF</sequence>
<evidence type="ECO:0000256" key="7">
    <source>
        <dbReference type="ARBA" id="ARBA00033354"/>
    </source>
</evidence>
<evidence type="ECO:0000313" key="10">
    <source>
        <dbReference type="EMBL" id="ACF14571.1"/>
    </source>
</evidence>
<dbReference type="STRING" id="517418.Ctha_2119"/>
<evidence type="ECO:0000256" key="4">
    <source>
        <dbReference type="ARBA" id="ARBA00024929"/>
    </source>
</evidence>
<evidence type="ECO:0000256" key="1">
    <source>
        <dbReference type="ARBA" id="ARBA00005121"/>
    </source>
</evidence>
<dbReference type="Proteomes" id="UP000001208">
    <property type="component" value="Chromosome"/>
</dbReference>
<dbReference type="Gene3D" id="3.40.50.300">
    <property type="entry name" value="P-loop containing nucleotide triphosphate hydrolases"/>
    <property type="match status" value="1"/>
</dbReference>
<comment type="pathway">
    <text evidence="1">Cofactor biosynthesis; adenosylcobalamin biosynthesis; adenosylcobalamin from cob(II)yrinate a,c-diamide: step 2/7.</text>
</comment>